<dbReference type="OrthoDB" id="694021at2759"/>
<feature type="region of interest" description="Disordered" evidence="1">
    <location>
        <begin position="30"/>
        <end position="57"/>
    </location>
</feature>
<dbReference type="RefSeq" id="XP_038974782.1">
    <property type="nucleotide sequence ID" value="XM_039118854.1"/>
</dbReference>
<dbReference type="CDD" id="cd23767">
    <property type="entry name" value="IQCD"/>
    <property type="match status" value="1"/>
</dbReference>
<dbReference type="GeneID" id="103717942"/>
<dbReference type="Pfam" id="PF00612">
    <property type="entry name" value="IQ"/>
    <property type="match status" value="1"/>
</dbReference>
<dbReference type="PANTHER" id="PTHR33144:SF25">
    <property type="entry name" value="DUF4216 DOMAIN-CONTAINING PROTEIN"/>
    <property type="match status" value="1"/>
</dbReference>
<proteinExistence type="predicted"/>
<gene>
    <name evidence="3" type="primary">LOC103717942</name>
</gene>
<accession>A0A8B8ZN73</accession>
<dbReference type="KEGG" id="pda:103717942"/>
<dbReference type="Proteomes" id="UP000228380">
    <property type="component" value="Unplaced"/>
</dbReference>
<dbReference type="InterPro" id="IPR000048">
    <property type="entry name" value="IQ_motif_EF-hand-BS"/>
</dbReference>
<organism evidence="2 3">
    <name type="scientific">Phoenix dactylifera</name>
    <name type="common">Date palm</name>
    <dbReference type="NCBI Taxonomy" id="42345"/>
    <lineage>
        <taxon>Eukaryota</taxon>
        <taxon>Viridiplantae</taxon>
        <taxon>Streptophyta</taxon>
        <taxon>Embryophyta</taxon>
        <taxon>Tracheophyta</taxon>
        <taxon>Spermatophyta</taxon>
        <taxon>Magnoliopsida</taxon>
        <taxon>Liliopsida</taxon>
        <taxon>Arecaceae</taxon>
        <taxon>Coryphoideae</taxon>
        <taxon>Phoeniceae</taxon>
        <taxon>Phoenix</taxon>
    </lineage>
</organism>
<reference evidence="3" key="1">
    <citation type="submission" date="2025-08" db="UniProtKB">
        <authorList>
            <consortium name="RefSeq"/>
        </authorList>
    </citation>
    <scope>IDENTIFICATION</scope>
    <source>
        <tissue evidence="3">Young leaves</tissue>
    </source>
</reference>
<evidence type="ECO:0000313" key="3">
    <source>
        <dbReference type="RefSeq" id="XP_038974782.1"/>
    </source>
</evidence>
<protein>
    <submittedName>
        <fullName evidence="3">Uncharacterized protein LOC103717942</fullName>
    </submittedName>
</protein>
<name>A0A8B8ZN73_PHODC</name>
<feature type="compositionally biased region" description="Acidic residues" evidence="1">
    <location>
        <begin position="43"/>
        <end position="57"/>
    </location>
</feature>
<dbReference type="PANTHER" id="PTHR33144">
    <property type="entry name" value="OS10G0409366 PROTEIN-RELATED"/>
    <property type="match status" value="1"/>
</dbReference>
<evidence type="ECO:0000313" key="2">
    <source>
        <dbReference type="Proteomes" id="UP000228380"/>
    </source>
</evidence>
<evidence type="ECO:0000256" key="1">
    <source>
        <dbReference type="SAM" id="MobiDB-lite"/>
    </source>
</evidence>
<sequence length="240" mass="26399">MSMSSMRCAIQRQRERELELEGNEALEIVSVEHFPAETSPEATNDDDGSPGAAVEEEEDRKQAIAVAAATAAAADAAAAAAEAAAQVVRLAGYARLSREEKAAVRIQSYYRGYLITTCREENVSEILSFSTHPWDLLLIVPSSPTSPSSPMSPILNGLGRVRRTRGPTRARDVWILREDEKIIVHCNELGQPIKKAASILSTFLGSVARKGQLFPLNYTKWNEMLSSYKVELLRVIEVKN</sequence>
<dbReference type="AlphaFoldDB" id="A0A8B8ZN73"/>
<keyword evidence="2" id="KW-1185">Reference proteome</keyword>
<dbReference type="PROSITE" id="PS50096">
    <property type="entry name" value="IQ"/>
    <property type="match status" value="1"/>
</dbReference>